<name>A0A4C1XDZ6_EUMVA</name>
<comment type="caution">
    <text evidence="2">The sequence shown here is derived from an EMBL/GenBank/DDBJ whole genome shotgun (WGS) entry which is preliminary data.</text>
</comment>
<sequence>MRDGASFARLSPTRVTYTYISELCRRRRPRSVVPFRNRNRKWDGKQNCERDQDKNPESGSGTKIENEPGVENEYRDGIRIRSVIEIEIEKEARLKLTSTDTKYEGIKCVHAGEAVGINYMAASRPALGRYIRRNVRGPRSEINRLGQQNPNNRVIKLDTVYL</sequence>
<feature type="compositionally biased region" description="Basic and acidic residues" evidence="1">
    <location>
        <begin position="40"/>
        <end position="56"/>
    </location>
</feature>
<evidence type="ECO:0000313" key="3">
    <source>
        <dbReference type="Proteomes" id="UP000299102"/>
    </source>
</evidence>
<evidence type="ECO:0000313" key="2">
    <source>
        <dbReference type="EMBL" id="GBP61330.1"/>
    </source>
</evidence>
<organism evidence="2 3">
    <name type="scientific">Eumeta variegata</name>
    <name type="common">Bagworm moth</name>
    <name type="synonym">Eumeta japonica</name>
    <dbReference type="NCBI Taxonomy" id="151549"/>
    <lineage>
        <taxon>Eukaryota</taxon>
        <taxon>Metazoa</taxon>
        <taxon>Ecdysozoa</taxon>
        <taxon>Arthropoda</taxon>
        <taxon>Hexapoda</taxon>
        <taxon>Insecta</taxon>
        <taxon>Pterygota</taxon>
        <taxon>Neoptera</taxon>
        <taxon>Endopterygota</taxon>
        <taxon>Lepidoptera</taxon>
        <taxon>Glossata</taxon>
        <taxon>Ditrysia</taxon>
        <taxon>Tineoidea</taxon>
        <taxon>Psychidae</taxon>
        <taxon>Oiketicinae</taxon>
        <taxon>Eumeta</taxon>
    </lineage>
</organism>
<gene>
    <name evidence="2" type="ORF">EVAR_53245_1</name>
</gene>
<protein>
    <submittedName>
        <fullName evidence="2">Uncharacterized protein</fullName>
    </submittedName>
</protein>
<feature type="region of interest" description="Disordered" evidence="1">
    <location>
        <begin position="35"/>
        <end position="71"/>
    </location>
</feature>
<dbReference type="Proteomes" id="UP000299102">
    <property type="component" value="Unassembled WGS sequence"/>
</dbReference>
<accession>A0A4C1XDZ6</accession>
<evidence type="ECO:0000256" key="1">
    <source>
        <dbReference type="SAM" id="MobiDB-lite"/>
    </source>
</evidence>
<dbReference type="AlphaFoldDB" id="A0A4C1XDZ6"/>
<keyword evidence="3" id="KW-1185">Reference proteome</keyword>
<proteinExistence type="predicted"/>
<dbReference type="EMBL" id="BGZK01000811">
    <property type="protein sequence ID" value="GBP61330.1"/>
    <property type="molecule type" value="Genomic_DNA"/>
</dbReference>
<reference evidence="2 3" key="1">
    <citation type="journal article" date="2019" name="Commun. Biol.">
        <title>The bagworm genome reveals a unique fibroin gene that provides high tensile strength.</title>
        <authorList>
            <person name="Kono N."/>
            <person name="Nakamura H."/>
            <person name="Ohtoshi R."/>
            <person name="Tomita M."/>
            <person name="Numata K."/>
            <person name="Arakawa K."/>
        </authorList>
    </citation>
    <scope>NUCLEOTIDE SEQUENCE [LARGE SCALE GENOMIC DNA]</scope>
</reference>